<proteinExistence type="predicted"/>
<reference evidence="3 4" key="1">
    <citation type="submission" date="2016-10" db="EMBL/GenBank/DDBJ databases">
        <authorList>
            <person name="de Groot N.N."/>
        </authorList>
    </citation>
    <scope>NUCLEOTIDE SEQUENCE [LARGE SCALE GENOMIC DNA]</scope>
    <source>
        <strain evidence="3 4">CGMCC 4.3491</strain>
    </source>
</reference>
<dbReference type="InterPro" id="IPR006311">
    <property type="entry name" value="TAT_signal"/>
</dbReference>
<evidence type="ECO:0000313" key="4">
    <source>
        <dbReference type="Proteomes" id="UP000198891"/>
    </source>
</evidence>
<dbReference type="RefSeq" id="WP_092549076.1">
    <property type="nucleotide sequence ID" value="NZ_FNPZ01000001.1"/>
</dbReference>
<dbReference type="OrthoDB" id="4336304at2"/>
<dbReference type="InterPro" id="IPR013783">
    <property type="entry name" value="Ig-like_fold"/>
</dbReference>
<keyword evidence="2" id="KW-0732">Signal</keyword>
<gene>
    <name evidence="3" type="ORF">SAMN05216554_0806</name>
</gene>
<name>A0A1H3L329_9MICO</name>
<keyword evidence="4" id="KW-1185">Reference proteome</keyword>
<evidence type="ECO:0000256" key="1">
    <source>
        <dbReference type="SAM" id="Phobius"/>
    </source>
</evidence>
<feature type="transmembrane region" description="Helical" evidence="1">
    <location>
        <begin position="300"/>
        <end position="323"/>
    </location>
</feature>
<dbReference type="Proteomes" id="UP000198891">
    <property type="component" value="Unassembled WGS sequence"/>
</dbReference>
<keyword evidence="1" id="KW-1133">Transmembrane helix</keyword>
<evidence type="ECO:0000313" key="3">
    <source>
        <dbReference type="EMBL" id="SDY58811.1"/>
    </source>
</evidence>
<dbReference type="Gene3D" id="2.60.40.10">
    <property type="entry name" value="Immunoglobulins"/>
    <property type="match status" value="1"/>
</dbReference>
<dbReference type="EMBL" id="FNPZ01000001">
    <property type="protein sequence ID" value="SDY58811.1"/>
    <property type="molecule type" value="Genomic_DNA"/>
</dbReference>
<accession>A0A1H3L329</accession>
<protein>
    <recommendedName>
        <fullName evidence="5">DUF916 domain-containing protein</fullName>
    </recommendedName>
</protein>
<feature type="signal peptide" evidence="2">
    <location>
        <begin position="1"/>
        <end position="35"/>
    </location>
</feature>
<keyword evidence="1" id="KW-0812">Transmembrane</keyword>
<keyword evidence="1" id="KW-0472">Membrane</keyword>
<dbReference type="STRING" id="381665.SAMN05216554_0806"/>
<feature type="chain" id="PRO_5011765198" description="DUF916 domain-containing protein" evidence="2">
    <location>
        <begin position="36"/>
        <end position="360"/>
    </location>
</feature>
<dbReference type="AlphaFoldDB" id="A0A1H3L329"/>
<dbReference type="PROSITE" id="PS51318">
    <property type="entry name" value="TAT"/>
    <property type="match status" value="1"/>
</dbReference>
<dbReference type="GO" id="GO:0005975">
    <property type="term" value="P:carbohydrate metabolic process"/>
    <property type="evidence" value="ECO:0007669"/>
    <property type="project" value="UniProtKB-ARBA"/>
</dbReference>
<evidence type="ECO:0008006" key="5">
    <source>
        <dbReference type="Google" id="ProtNLM"/>
    </source>
</evidence>
<organism evidence="3 4">
    <name type="scientific">Herbiconiux ginsengi</name>
    <dbReference type="NCBI Taxonomy" id="381665"/>
    <lineage>
        <taxon>Bacteria</taxon>
        <taxon>Bacillati</taxon>
        <taxon>Actinomycetota</taxon>
        <taxon>Actinomycetes</taxon>
        <taxon>Micrococcales</taxon>
        <taxon>Microbacteriaceae</taxon>
        <taxon>Herbiconiux</taxon>
    </lineage>
</organism>
<sequence length="360" mass="36753">MTVSLARSTRAALALAATAAVALGALLLPAMPAHAADGDADWAVRTATTDQGTDRTSYTFALDPGAAVDDTLVVTNHGTTPLDLGVYAADGYTTDSGQFDVVVGGAESTAIGAWVHTANPTVHLEPGATADVPFTLTIPQNATPGDYAGAIVTSLTQADDEQGINVDRRLGIKISLRIGGDLAPALAIENMHVDYDGGWLPFAAGDAVIGYTLHNTGNAVVSAQQAAGVTGPFGWFPSDAGEVEAPPQLLPGESWTVSVPVTGVPPVFLLTATATVGPIVLDASGSTTSLDPVTASANGWAVPWTLVILVLVLAALIVLAVIVRRRTRAARKAREDARVQEAVEQALAATKASAEVTHSA</sequence>
<evidence type="ECO:0000256" key="2">
    <source>
        <dbReference type="SAM" id="SignalP"/>
    </source>
</evidence>